<evidence type="ECO:0000256" key="1">
    <source>
        <dbReference type="SAM" id="MobiDB-lite"/>
    </source>
</evidence>
<dbReference type="STRING" id="38302.SAMN04488535_2180"/>
<feature type="compositionally biased region" description="Low complexity" evidence="1">
    <location>
        <begin position="32"/>
        <end position="53"/>
    </location>
</feature>
<feature type="domain" description="Rho termination factor-like N-terminal" evidence="2">
    <location>
        <begin position="66"/>
        <end position="93"/>
    </location>
</feature>
<feature type="region of interest" description="Disordered" evidence="1">
    <location>
        <begin position="27"/>
        <end position="63"/>
    </location>
</feature>
<evidence type="ECO:0000259" key="2">
    <source>
        <dbReference type="Pfam" id="PF07498"/>
    </source>
</evidence>
<protein>
    <submittedName>
        <fullName evidence="3">Rho termination factor, N-terminal domain</fullName>
    </submittedName>
</protein>
<gene>
    <name evidence="3" type="ORF">SAMN04488535_2180</name>
</gene>
<evidence type="ECO:0000313" key="3">
    <source>
        <dbReference type="EMBL" id="SDM16341.1"/>
    </source>
</evidence>
<evidence type="ECO:0000313" key="4">
    <source>
        <dbReference type="Proteomes" id="UP000199350"/>
    </source>
</evidence>
<dbReference type="InterPro" id="IPR011112">
    <property type="entry name" value="Rho-like_N"/>
</dbReference>
<dbReference type="AlphaFoldDB" id="A0A1G9QZP3"/>
<feature type="region of interest" description="Disordered" evidence="1">
    <location>
        <begin position="1"/>
        <end position="20"/>
    </location>
</feature>
<keyword evidence="4" id="KW-1185">Reference proteome</keyword>
<dbReference type="EMBL" id="LT629700">
    <property type="protein sequence ID" value="SDM16341.1"/>
    <property type="molecule type" value="Genomic_DNA"/>
</dbReference>
<dbReference type="GO" id="GO:0006353">
    <property type="term" value="P:DNA-templated transcription termination"/>
    <property type="evidence" value="ECO:0007669"/>
    <property type="project" value="InterPro"/>
</dbReference>
<dbReference type="Proteomes" id="UP000199350">
    <property type="component" value="Chromosome I"/>
</dbReference>
<organism evidence="3 4">
    <name type="scientific">Corynebacterium mycetoides</name>
    <dbReference type="NCBI Taxonomy" id="38302"/>
    <lineage>
        <taxon>Bacteria</taxon>
        <taxon>Bacillati</taxon>
        <taxon>Actinomycetota</taxon>
        <taxon>Actinomycetes</taxon>
        <taxon>Mycobacteriales</taxon>
        <taxon>Corynebacteriaceae</taxon>
        <taxon>Corynebacterium</taxon>
    </lineage>
</organism>
<dbReference type="Pfam" id="PF07498">
    <property type="entry name" value="Rho_N"/>
    <property type="match status" value="1"/>
</dbReference>
<sequence>MAKDAHPENTPGGPSVKDGELYEKLREEGNSKSKAAAIANAAANSSRSKVSAKGGESGSYDDWTKDELYARAQELDIAGRSDMTKDELIEALRDN</sequence>
<proteinExistence type="predicted"/>
<dbReference type="RefSeq" id="WP_092151945.1">
    <property type="nucleotide sequence ID" value="NZ_LT629700.1"/>
</dbReference>
<dbReference type="InterPro" id="IPR055642">
    <property type="entry name" value="DUF7218"/>
</dbReference>
<dbReference type="Pfam" id="PF23855">
    <property type="entry name" value="DUF7218"/>
    <property type="match status" value="1"/>
</dbReference>
<name>A0A1G9QZP3_9CORY</name>
<reference evidence="4" key="1">
    <citation type="submission" date="2016-10" db="EMBL/GenBank/DDBJ databases">
        <authorList>
            <person name="Varghese N."/>
            <person name="Submissions S."/>
        </authorList>
    </citation>
    <scope>NUCLEOTIDE SEQUENCE [LARGE SCALE GENOMIC DNA]</scope>
    <source>
        <strain evidence="4">DSM 20632</strain>
    </source>
</reference>
<dbReference type="OrthoDB" id="215254at2"/>
<accession>A0A1G9QZP3</accession>